<dbReference type="CDD" id="cd08977">
    <property type="entry name" value="SusD"/>
    <property type="match status" value="1"/>
</dbReference>
<dbReference type="GO" id="GO:0009279">
    <property type="term" value="C:cell outer membrane"/>
    <property type="evidence" value="ECO:0007669"/>
    <property type="project" value="UniProtKB-SubCell"/>
</dbReference>
<feature type="domain" description="RagB/SusD" evidence="6">
    <location>
        <begin position="252"/>
        <end position="504"/>
    </location>
</feature>
<dbReference type="Proteomes" id="UP000285109">
    <property type="component" value="Unassembled WGS sequence"/>
</dbReference>
<comment type="caution">
    <text evidence="9">The sequence shown here is derived from an EMBL/GenBank/DDBJ whole genome shotgun (WGS) entry which is preliminary data.</text>
</comment>
<keyword evidence="4" id="KW-0472">Membrane</keyword>
<dbReference type="SUPFAM" id="SSF48452">
    <property type="entry name" value="TPR-like"/>
    <property type="match status" value="1"/>
</dbReference>
<evidence type="ECO:0000313" key="11">
    <source>
        <dbReference type="EMBL" id="RHM93489.1"/>
    </source>
</evidence>
<evidence type="ECO:0000313" key="8">
    <source>
        <dbReference type="EMBL" id="RGK55912.1"/>
    </source>
</evidence>
<evidence type="ECO:0000313" key="12">
    <source>
        <dbReference type="Proteomes" id="UP000260780"/>
    </source>
</evidence>
<evidence type="ECO:0000256" key="2">
    <source>
        <dbReference type="ARBA" id="ARBA00006275"/>
    </source>
</evidence>
<accession>A0A3E4WED5</accession>
<dbReference type="Pfam" id="PF07980">
    <property type="entry name" value="SusD_RagB"/>
    <property type="match status" value="1"/>
</dbReference>
<sequence>MGIVLLSSCDAQLDQVNPNAATEETFWQNEADFEKALVSCYTPLKNALNGGYYGTRGVMMRIARADEVEFRNDISEVYQACYFTNSNGNSLSQGMFYQFYNALYRTNSILQRLEEKQEILSADFIDKVKGECLFIRGFYLFQLAKEFKDVPLRLTASQSPSTFPLAKSTQQEVWNQALVDLDAAASFLPIQPTGKGKPSKGAAYATMGKIYLYMEEYDKAIKVLEPLTHSPYTYKLVDFAWNFDEAHENNEESIFELLIDQVGGTDVWGDGENINSTQTNSRPVEYAAEEVGGWFEAQPTQQMMDIFLKERDKDGNYDYRARMSVAWDYPECMYYLRPFRDVFPKADWNTYWILKYQNWNTMEREPASCMSSINERAIRYAEVLLQLAECYLFSPTQKDLVKSVSYINEIRRRANLNDYSGAMTENAIFEDLEHQRAIEFFVEGERFYDLRRWGLLEERLKTCNPVRYSQFMTGVVNGTNRYYYYPIPAKELETNDLCTPSEGW</sequence>
<keyword evidence="5" id="KW-0998">Cell outer membrane</keyword>
<dbReference type="InterPro" id="IPR012944">
    <property type="entry name" value="SusD_RagB_dom"/>
</dbReference>
<dbReference type="EMBL" id="QSTF01000015">
    <property type="protein sequence ID" value="RGM40569.1"/>
    <property type="molecule type" value="Genomic_DNA"/>
</dbReference>
<dbReference type="Proteomes" id="UP000260862">
    <property type="component" value="Unassembled WGS sequence"/>
</dbReference>
<keyword evidence="13" id="KW-1185">Reference proteome</keyword>
<dbReference type="Proteomes" id="UP000283485">
    <property type="component" value="Unassembled WGS sequence"/>
</dbReference>
<protein>
    <submittedName>
        <fullName evidence="9">RagB/SusD family nutrient uptake outer membrane protein</fullName>
    </submittedName>
</protein>
<dbReference type="EMBL" id="QRQK01000033">
    <property type="protein sequence ID" value="RHM93489.1"/>
    <property type="molecule type" value="Genomic_DNA"/>
</dbReference>
<comment type="subcellular location">
    <subcellularLocation>
        <location evidence="1">Cell outer membrane</location>
    </subcellularLocation>
</comment>
<evidence type="ECO:0000256" key="3">
    <source>
        <dbReference type="ARBA" id="ARBA00022729"/>
    </source>
</evidence>
<gene>
    <name evidence="10" type="ORF">DW653_07605</name>
    <name evidence="11" type="ORF">DWZ34_14315</name>
    <name evidence="9" type="ORF">DXC17_07595</name>
    <name evidence="8" type="ORF">DXD04_08815</name>
</gene>
<evidence type="ECO:0000256" key="4">
    <source>
        <dbReference type="ARBA" id="ARBA00023136"/>
    </source>
</evidence>
<evidence type="ECO:0000256" key="5">
    <source>
        <dbReference type="ARBA" id="ARBA00023237"/>
    </source>
</evidence>
<evidence type="ECO:0000313" key="15">
    <source>
        <dbReference type="Proteomes" id="UP000285109"/>
    </source>
</evidence>
<name>A0A3E4WED5_9BACT</name>
<dbReference type="AlphaFoldDB" id="A0A3E4WED5"/>
<feature type="domain" description="SusD-like N-terminal" evidence="7">
    <location>
        <begin position="31"/>
        <end position="212"/>
    </location>
</feature>
<evidence type="ECO:0000313" key="10">
    <source>
        <dbReference type="EMBL" id="RHF91326.1"/>
    </source>
</evidence>
<organism evidence="9 12">
    <name type="scientific">Phocaeicola plebeius</name>
    <dbReference type="NCBI Taxonomy" id="310297"/>
    <lineage>
        <taxon>Bacteria</taxon>
        <taxon>Pseudomonadati</taxon>
        <taxon>Bacteroidota</taxon>
        <taxon>Bacteroidia</taxon>
        <taxon>Bacteroidales</taxon>
        <taxon>Bacteroidaceae</taxon>
        <taxon>Phocaeicola</taxon>
    </lineage>
</organism>
<dbReference type="Pfam" id="PF14322">
    <property type="entry name" value="SusD-like_3"/>
    <property type="match status" value="1"/>
</dbReference>
<reference evidence="12 13" key="1">
    <citation type="submission" date="2018-08" db="EMBL/GenBank/DDBJ databases">
        <title>A genome reference for cultivated species of the human gut microbiota.</title>
        <authorList>
            <person name="Zou Y."/>
            <person name="Xue W."/>
            <person name="Luo G."/>
        </authorList>
    </citation>
    <scope>NUCLEOTIDE SEQUENCE [LARGE SCALE GENOMIC DNA]</scope>
    <source>
        <strain evidence="11 15">AF31-28B-AC</strain>
        <strain evidence="10 14">AM23-23</strain>
        <strain evidence="9 12">OM08-14</strain>
        <strain evidence="8 13">TF10-3AC</strain>
    </source>
</reference>
<comment type="similarity">
    <text evidence="2">Belongs to the SusD family.</text>
</comment>
<dbReference type="InterPro" id="IPR011990">
    <property type="entry name" value="TPR-like_helical_dom_sf"/>
</dbReference>
<evidence type="ECO:0000313" key="13">
    <source>
        <dbReference type="Proteomes" id="UP000260862"/>
    </source>
</evidence>
<evidence type="ECO:0000313" key="14">
    <source>
        <dbReference type="Proteomes" id="UP000283485"/>
    </source>
</evidence>
<evidence type="ECO:0000259" key="6">
    <source>
        <dbReference type="Pfam" id="PF07980"/>
    </source>
</evidence>
<keyword evidence="3" id="KW-0732">Signal</keyword>
<evidence type="ECO:0000313" key="9">
    <source>
        <dbReference type="EMBL" id="RGM40569.1"/>
    </source>
</evidence>
<evidence type="ECO:0000259" key="7">
    <source>
        <dbReference type="Pfam" id="PF14322"/>
    </source>
</evidence>
<dbReference type="InterPro" id="IPR033985">
    <property type="entry name" value="SusD-like_N"/>
</dbReference>
<dbReference type="EMBL" id="QRHQ01000011">
    <property type="protein sequence ID" value="RHF91326.1"/>
    <property type="molecule type" value="Genomic_DNA"/>
</dbReference>
<evidence type="ECO:0000256" key="1">
    <source>
        <dbReference type="ARBA" id="ARBA00004442"/>
    </source>
</evidence>
<dbReference type="Proteomes" id="UP000260780">
    <property type="component" value="Unassembled WGS sequence"/>
</dbReference>
<dbReference type="EMBL" id="QSQT01000014">
    <property type="protein sequence ID" value="RGK55912.1"/>
    <property type="molecule type" value="Genomic_DNA"/>
</dbReference>
<proteinExistence type="inferred from homology"/>
<dbReference type="Gene3D" id="1.25.40.390">
    <property type="match status" value="1"/>
</dbReference>